<dbReference type="GO" id="GO:0003676">
    <property type="term" value="F:nucleic acid binding"/>
    <property type="evidence" value="ECO:0007669"/>
    <property type="project" value="InterPro"/>
</dbReference>
<name>A0A6N6M613_9FLAO</name>
<organism evidence="2 3">
    <name type="scientific">Salibacter halophilus</name>
    <dbReference type="NCBI Taxonomy" id="1803916"/>
    <lineage>
        <taxon>Bacteria</taxon>
        <taxon>Pseudomonadati</taxon>
        <taxon>Bacteroidota</taxon>
        <taxon>Flavobacteriia</taxon>
        <taxon>Flavobacteriales</taxon>
        <taxon>Salibacteraceae</taxon>
        <taxon>Salibacter</taxon>
    </lineage>
</organism>
<dbReference type="SUPFAM" id="SSF53098">
    <property type="entry name" value="Ribonuclease H-like"/>
    <property type="match status" value="1"/>
</dbReference>
<dbReference type="Gene3D" id="3.30.420.10">
    <property type="entry name" value="Ribonuclease H-like superfamily/Ribonuclease H"/>
    <property type="match status" value="1"/>
</dbReference>
<dbReference type="Pfam" id="PF10108">
    <property type="entry name" value="DNA_pol_B_exo2"/>
    <property type="match status" value="1"/>
</dbReference>
<keyword evidence="2" id="KW-0540">Nuclease</keyword>
<dbReference type="RefSeq" id="WP_151168417.1">
    <property type="nucleotide sequence ID" value="NZ_WACR01000007.1"/>
</dbReference>
<dbReference type="CDD" id="cd05782">
    <property type="entry name" value="DNA_polB_like1_exo"/>
    <property type="match status" value="1"/>
</dbReference>
<reference evidence="2 3" key="1">
    <citation type="submission" date="2019-09" db="EMBL/GenBank/DDBJ databases">
        <title>Genomes of Cryomorphaceae.</title>
        <authorList>
            <person name="Bowman J.P."/>
        </authorList>
    </citation>
    <scope>NUCLEOTIDE SEQUENCE [LARGE SCALE GENOMIC DNA]</scope>
    <source>
        <strain evidence="2 3">KCTC 52047</strain>
    </source>
</reference>
<keyword evidence="2" id="KW-0269">Exonuclease</keyword>
<dbReference type="InterPro" id="IPR036397">
    <property type="entry name" value="RNaseH_sf"/>
</dbReference>
<evidence type="ECO:0000313" key="3">
    <source>
        <dbReference type="Proteomes" id="UP000435357"/>
    </source>
</evidence>
<proteinExistence type="predicted"/>
<dbReference type="OrthoDB" id="9773351at2"/>
<evidence type="ECO:0000259" key="1">
    <source>
        <dbReference type="Pfam" id="PF10108"/>
    </source>
</evidence>
<dbReference type="InterPro" id="IPR012337">
    <property type="entry name" value="RNaseH-like_sf"/>
</dbReference>
<keyword evidence="2" id="KW-0378">Hydrolase</keyword>
<protein>
    <submittedName>
        <fullName evidence="2">3'-5' exonuclease</fullName>
    </submittedName>
</protein>
<dbReference type="InterPro" id="IPR019288">
    <property type="entry name" value="3'-5'_exonuclease_PolB-like"/>
</dbReference>
<gene>
    <name evidence="2" type="ORF">F3059_09035</name>
</gene>
<dbReference type="AlphaFoldDB" id="A0A6N6M613"/>
<dbReference type="EMBL" id="WACR01000007">
    <property type="protein sequence ID" value="KAB1063702.1"/>
    <property type="molecule type" value="Genomic_DNA"/>
</dbReference>
<accession>A0A6N6M613</accession>
<dbReference type="Proteomes" id="UP000435357">
    <property type="component" value="Unassembled WGS sequence"/>
</dbReference>
<dbReference type="GO" id="GO:0004527">
    <property type="term" value="F:exonuclease activity"/>
    <property type="evidence" value="ECO:0007669"/>
    <property type="project" value="UniProtKB-KW"/>
</dbReference>
<evidence type="ECO:0000313" key="2">
    <source>
        <dbReference type="EMBL" id="KAB1063702.1"/>
    </source>
</evidence>
<comment type="caution">
    <text evidence="2">The sequence shown here is derived from an EMBL/GenBank/DDBJ whole genome shotgun (WGS) entry which is preliminary data.</text>
</comment>
<keyword evidence="3" id="KW-1185">Reference proteome</keyword>
<sequence>MLENVDITNILFLDIETVPQEKTFDSLSDSAKALWTKKANRLKTDEETPDELYDRAGIYAEFGKIVCISVGFMRNTTNGKRLRITSFSGDSETDFLQNFADLLNSHFNEPQHLLCAHNGKEFDFPYIARRMLVNGVKLPNLLDIAGKKPWEVRHLDTMELWKFGDWKSYTSLELLAHIFNIPTPKDDIDGSEVRGVYYEENNLDRIVEYCQKDVVTTVQLFLRFKGENLIEEENIDFV</sequence>
<feature type="domain" description="Predicted 3'-5' exonuclease PolB-like" evidence="1">
    <location>
        <begin position="61"/>
        <end position="225"/>
    </location>
</feature>